<dbReference type="PANTHER" id="PTHR11999:SF70">
    <property type="entry name" value="MIP05841P"/>
    <property type="match status" value="1"/>
</dbReference>
<dbReference type="PRINTS" id="PR00800">
    <property type="entry name" value="YHDCRBOXLASE"/>
</dbReference>
<dbReference type="InterPro" id="IPR021115">
    <property type="entry name" value="Pyridoxal-P_BS"/>
</dbReference>
<evidence type="ECO:0000313" key="8">
    <source>
        <dbReference type="EMBL" id="TPG13994.1"/>
    </source>
</evidence>
<evidence type="ECO:0000256" key="7">
    <source>
        <dbReference type="RuleBase" id="RU000382"/>
    </source>
</evidence>
<proteinExistence type="inferred from homology"/>
<name>A0A502CMZ6_9MICO</name>
<feature type="modified residue" description="N6-(pyridoxal phosphate)lysine" evidence="6">
    <location>
        <position position="292"/>
    </location>
</feature>
<reference evidence="8 9" key="1">
    <citation type="journal article" date="2019" name="Environ. Microbiol.">
        <title>Species interactions and distinct microbial communities in high Arctic permafrost affected cryosols are associated with the CH4 and CO2 gas fluxes.</title>
        <authorList>
            <person name="Altshuler I."/>
            <person name="Hamel J."/>
            <person name="Turney S."/>
            <person name="Magnuson E."/>
            <person name="Levesque R."/>
            <person name="Greer C."/>
            <person name="Whyte L.G."/>
        </authorList>
    </citation>
    <scope>NUCLEOTIDE SEQUENCE [LARGE SCALE GENOMIC DNA]</scope>
    <source>
        <strain evidence="8 9">S9.3A</strain>
    </source>
</reference>
<dbReference type="PANTHER" id="PTHR11999">
    <property type="entry name" value="GROUP II PYRIDOXAL-5-PHOSPHATE DECARBOXYLASE"/>
    <property type="match status" value="1"/>
</dbReference>
<dbReference type="GO" id="GO:0004058">
    <property type="term" value="F:aromatic-L-amino-acid decarboxylase activity"/>
    <property type="evidence" value="ECO:0007669"/>
    <property type="project" value="UniProtKB-ARBA"/>
</dbReference>
<comment type="similarity">
    <text evidence="2 7">Belongs to the group II decarboxylase family.</text>
</comment>
<dbReference type="Proteomes" id="UP000317722">
    <property type="component" value="Unassembled WGS sequence"/>
</dbReference>
<dbReference type="Pfam" id="PF00282">
    <property type="entry name" value="Pyridoxal_deC"/>
    <property type="match status" value="1"/>
</dbReference>
<dbReference type="EMBL" id="RCZM01000006">
    <property type="protein sequence ID" value="TPG13994.1"/>
    <property type="molecule type" value="Genomic_DNA"/>
</dbReference>
<evidence type="ECO:0000256" key="1">
    <source>
        <dbReference type="ARBA" id="ARBA00001933"/>
    </source>
</evidence>
<keyword evidence="8" id="KW-0032">Aminotransferase</keyword>
<keyword evidence="9" id="KW-1185">Reference proteome</keyword>
<evidence type="ECO:0000256" key="5">
    <source>
        <dbReference type="ARBA" id="ARBA00023239"/>
    </source>
</evidence>
<comment type="caution">
    <text evidence="8">The sequence shown here is derived from an EMBL/GenBank/DDBJ whole genome shotgun (WGS) entry which is preliminary data.</text>
</comment>
<accession>A0A502CMZ6</accession>
<dbReference type="GO" id="GO:0030170">
    <property type="term" value="F:pyridoxal phosphate binding"/>
    <property type="evidence" value="ECO:0007669"/>
    <property type="project" value="InterPro"/>
</dbReference>
<evidence type="ECO:0000256" key="3">
    <source>
        <dbReference type="ARBA" id="ARBA00022793"/>
    </source>
</evidence>
<dbReference type="RefSeq" id="WP_140743069.1">
    <property type="nucleotide sequence ID" value="NZ_RCZM01000006.1"/>
</dbReference>
<dbReference type="PROSITE" id="PS00392">
    <property type="entry name" value="DDC_GAD_HDC_YDC"/>
    <property type="match status" value="1"/>
</dbReference>
<dbReference type="GO" id="GO:0006520">
    <property type="term" value="P:amino acid metabolic process"/>
    <property type="evidence" value="ECO:0007669"/>
    <property type="project" value="InterPro"/>
</dbReference>
<dbReference type="Gene3D" id="3.90.1150.10">
    <property type="entry name" value="Aspartate Aminotransferase, domain 1"/>
    <property type="match status" value="1"/>
</dbReference>
<dbReference type="InterPro" id="IPR015424">
    <property type="entry name" value="PyrdxlP-dep_Trfase"/>
</dbReference>
<dbReference type="InterPro" id="IPR015421">
    <property type="entry name" value="PyrdxlP-dep_Trfase_major"/>
</dbReference>
<evidence type="ECO:0000256" key="2">
    <source>
        <dbReference type="ARBA" id="ARBA00009533"/>
    </source>
</evidence>
<evidence type="ECO:0000313" key="9">
    <source>
        <dbReference type="Proteomes" id="UP000317722"/>
    </source>
</evidence>
<comment type="cofactor">
    <cofactor evidence="1 6 7">
        <name>pyridoxal 5'-phosphate</name>
        <dbReference type="ChEBI" id="CHEBI:597326"/>
    </cofactor>
</comment>
<dbReference type="AlphaFoldDB" id="A0A502CMZ6"/>
<keyword evidence="8" id="KW-0808">Transferase</keyword>
<organism evidence="8 9">
    <name type="scientific">Pedococcus bigeumensis</name>
    <dbReference type="NCBI Taxonomy" id="433644"/>
    <lineage>
        <taxon>Bacteria</taxon>
        <taxon>Bacillati</taxon>
        <taxon>Actinomycetota</taxon>
        <taxon>Actinomycetes</taxon>
        <taxon>Micrococcales</taxon>
        <taxon>Intrasporangiaceae</taxon>
        <taxon>Pedococcus</taxon>
    </lineage>
</organism>
<dbReference type="GO" id="GO:0019752">
    <property type="term" value="P:carboxylic acid metabolic process"/>
    <property type="evidence" value="ECO:0007669"/>
    <property type="project" value="InterPro"/>
</dbReference>
<dbReference type="SUPFAM" id="SSF53383">
    <property type="entry name" value="PLP-dependent transferases"/>
    <property type="match status" value="1"/>
</dbReference>
<dbReference type="InterPro" id="IPR015422">
    <property type="entry name" value="PyrdxlP-dep_Trfase_small"/>
</dbReference>
<dbReference type="InterPro" id="IPR010977">
    <property type="entry name" value="Aromatic_deC"/>
</dbReference>
<dbReference type="GO" id="GO:0008483">
    <property type="term" value="F:transaminase activity"/>
    <property type="evidence" value="ECO:0007669"/>
    <property type="project" value="UniProtKB-KW"/>
</dbReference>
<protein>
    <submittedName>
        <fullName evidence="8">Aspartate aminotransferase family protein</fullName>
    </submittedName>
</protein>
<gene>
    <name evidence="8" type="ORF">EAH86_17430</name>
</gene>
<keyword evidence="3" id="KW-0210">Decarboxylase</keyword>
<dbReference type="Gene3D" id="3.40.640.10">
    <property type="entry name" value="Type I PLP-dependent aspartate aminotransferase-like (Major domain)"/>
    <property type="match status" value="1"/>
</dbReference>
<keyword evidence="4 6" id="KW-0663">Pyridoxal phosphate</keyword>
<evidence type="ECO:0000256" key="4">
    <source>
        <dbReference type="ARBA" id="ARBA00022898"/>
    </source>
</evidence>
<evidence type="ECO:0000256" key="6">
    <source>
        <dbReference type="PIRSR" id="PIRSR602129-50"/>
    </source>
</evidence>
<dbReference type="InterPro" id="IPR002129">
    <property type="entry name" value="PyrdxlP-dep_de-COase"/>
</dbReference>
<sequence length="456" mass="48764">MHGYSDQNLEALGDAILAYSADRLKLDPVPLDGPLTLAELDARAGATITADGIGGLAALKLFEEDLAPACISTDHPRYLSFIPCAPTEAAAMFDLVVGASSIYGGSWLEGAGAVYAENQALRWIANLVGLPPEAGGVFVPGGTIGNLSALVAARHTARTNAASDGRTGAGARPFRVAATHGAHSSIQSACDVMDAELVGVEVNDMGRLTGPALREVLLSHGPETFFAVVATSGTTNFGIVDDLASVSEVCREFGIWFHVDGAYGGAGLAAPSVRHLYAGIEHCDSFIVDPHKWLFAPFDCCALLYREPALARAAHTQHASYLDVLNDAPDWNPTDYSVGLTRRARGLPFWFSLATHGTDAYREAVERTLEVTRFAADEIGRRDYLEVAREPDLSVVVFRRIGWSAAQYQEWSDRLLADQFAFVVPTSHAGETLTRFAIVNPRTSEDDITAILDTMA</sequence>
<dbReference type="OrthoDB" id="3335676at2"/>
<keyword evidence="5 7" id="KW-0456">Lyase</keyword>